<evidence type="ECO:0000313" key="4">
    <source>
        <dbReference type="Proteomes" id="UP000699462"/>
    </source>
</evidence>
<reference evidence="3 4" key="1">
    <citation type="submission" date="2019-07" db="EMBL/GenBank/DDBJ databases">
        <title>Annotation for the trematode Paragonimus westermani.</title>
        <authorList>
            <person name="Choi Y.-J."/>
        </authorList>
    </citation>
    <scope>NUCLEOTIDE SEQUENCE [LARGE SCALE GENOMIC DNA]</scope>
    <source>
        <strain evidence="3">180907_Pwestermani</strain>
    </source>
</reference>
<dbReference type="Proteomes" id="UP000699462">
    <property type="component" value="Unassembled WGS sequence"/>
</dbReference>
<evidence type="ECO:0000313" key="3">
    <source>
        <dbReference type="EMBL" id="KAF8562238.1"/>
    </source>
</evidence>
<feature type="compositionally biased region" description="Polar residues" evidence="1">
    <location>
        <begin position="585"/>
        <end position="595"/>
    </location>
</feature>
<protein>
    <submittedName>
        <fullName evidence="3">Uncharacterized protein</fullName>
    </submittedName>
</protein>
<dbReference type="AlphaFoldDB" id="A0A8T0D675"/>
<keyword evidence="2" id="KW-1133">Transmembrane helix</keyword>
<feature type="region of interest" description="Disordered" evidence="1">
    <location>
        <begin position="183"/>
        <end position="218"/>
    </location>
</feature>
<feature type="region of interest" description="Disordered" evidence="1">
    <location>
        <begin position="232"/>
        <end position="294"/>
    </location>
</feature>
<keyword evidence="2" id="KW-0812">Transmembrane</keyword>
<comment type="caution">
    <text evidence="3">The sequence shown here is derived from an EMBL/GenBank/DDBJ whole genome shotgun (WGS) entry which is preliminary data.</text>
</comment>
<evidence type="ECO:0000256" key="2">
    <source>
        <dbReference type="SAM" id="Phobius"/>
    </source>
</evidence>
<feature type="transmembrane region" description="Helical" evidence="2">
    <location>
        <begin position="425"/>
        <end position="451"/>
    </location>
</feature>
<keyword evidence="2" id="KW-0472">Membrane</keyword>
<feature type="region of interest" description="Disordered" evidence="1">
    <location>
        <begin position="575"/>
        <end position="629"/>
    </location>
</feature>
<name>A0A8T0D675_9TREM</name>
<keyword evidence="4" id="KW-1185">Reference proteome</keyword>
<feature type="non-terminal residue" evidence="3">
    <location>
        <position position="1"/>
    </location>
</feature>
<evidence type="ECO:0000256" key="1">
    <source>
        <dbReference type="SAM" id="MobiDB-lite"/>
    </source>
</evidence>
<dbReference type="EMBL" id="JTDF01021136">
    <property type="protein sequence ID" value="KAF8562238.1"/>
    <property type="molecule type" value="Genomic_DNA"/>
</dbReference>
<sequence length="629" mass="67792">ERCAILRKFKEYDIEILLSTINGWQGVSIDKLGDPVLTLRVTLTDFDRDSMAALPIMISPTIASGSDQLSVLVMFPACVLLLTRTKQPDVYEFTMKLPLKCLTVLGCFETETDIELIVTPCSTDRESVHPCRISLRCTDQNARDLLVSTLTDLIQYQTHIEQSASGSRAAFSYCDSMASQSERMSYHRHTAPTEGGSAETSTDKLSTPVSERTQSSLSQQINATHISVTVGSCASPPDVSPPTFSTGNSAESREVSPPAPTNNCSSVQSSSEAPTINSTTAHRSSSPSMPAGLQYLPHQITTGAHVRLFDQSDSRENGQPLPANVVQCLRLDGPLDVNHNTYWSSRVCSYMNLGGPSAPQVLSSGPKFDADLSGAGRLHSPKGDGVKELRRKKSDPLQFICGHRQKSAINVDEVLRSVGKLRKSLLACLLITGFCLLTLAFIAHVYTLLLLNPSGSRLLALTDDNERRTADAARVLQVVEAYCASAWTQLSCRALDSCSSKSRDPDKRVCSAAISPTESKTLLQQFTSPTLISSVHQDSDPKRHSEVVLTPAELKSSARTGLSASAFVRGVAKRSGSKNKADLAHTQSASVSRSSPLPLAAHGSAPTESVVQNMSPPPVILPTRSGRRL</sequence>
<proteinExistence type="predicted"/>
<dbReference type="InterPro" id="IPR011993">
    <property type="entry name" value="PH-like_dom_sf"/>
</dbReference>
<dbReference type="Gene3D" id="2.30.29.30">
    <property type="entry name" value="Pleckstrin-homology domain (PH domain)/Phosphotyrosine-binding domain (PTB)"/>
    <property type="match status" value="1"/>
</dbReference>
<dbReference type="OrthoDB" id="443981at2759"/>
<accession>A0A8T0D675</accession>
<feature type="compositionally biased region" description="Polar residues" evidence="1">
    <location>
        <begin position="198"/>
        <end position="218"/>
    </location>
</feature>
<organism evidence="3 4">
    <name type="scientific">Paragonimus westermani</name>
    <dbReference type="NCBI Taxonomy" id="34504"/>
    <lineage>
        <taxon>Eukaryota</taxon>
        <taxon>Metazoa</taxon>
        <taxon>Spiralia</taxon>
        <taxon>Lophotrochozoa</taxon>
        <taxon>Platyhelminthes</taxon>
        <taxon>Trematoda</taxon>
        <taxon>Digenea</taxon>
        <taxon>Plagiorchiida</taxon>
        <taxon>Troglotremata</taxon>
        <taxon>Troglotrematidae</taxon>
        <taxon>Paragonimus</taxon>
    </lineage>
</organism>
<feature type="compositionally biased region" description="Polar residues" evidence="1">
    <location>
        <begin position="261"/>
        <end position="288"/>
    </location>
</feature>
<gene>
    <name evidence="3" type="ORF">P879_05969</name>
</gene>